<accession>L0A169</accession>
<dbReference type="SUPFAM" id="SSF51430">
    <property type="entry name" value="NAD(P)-linked oxidoreductase"/>
    <property type="match status" value="1"/>
</dbReference>
<dbReference type="KEGG" id="dpd:Deipe_2128"/>
<dbReference type="OrthoDB" id="9773828at2"/>
<dbReference type="Gene3D" id="3.20.20.100">
    <property type="entry name" value="NADP-dependent oxidoreductase domain"/>
    <property type="match status" value="1"/>
</dbReference>
<dbReference type="GO" id="GO:0005829">
    <property type="term" value="C:cytosol"/>
    <property type="evidence" value="ECO:0007669"/>
    <property type="project" value="TreeGrafter"/>
</dbReference>
<keyword evidence="3" id="KW-1185">Reference proteome</keyword>
<dbReference type="EMBL" id="CP003382">
    <property type="protein sequence ID" value="AFZ67618.1"/>
    <property type="molecule type" value="Genomic_DNA"/>
</dbReference>
<dbReference type="InterPro" id="IPR020471">
    <property type="entry name" value="AKR"/>
</dbReference>
<dbReference type="GO" id="GO:0016491">
    <property type="term" value="F:oxidoreductase activity"/>
    <property type="evidence" value="ECO:0007669"/>
    <property type="project" value="InterPro"/>
</dbReference>
<dbReference type="PANTHER" id="PTHR42686">
    <property type="entry name" value="GH17980P-RELATED"/>
    <property type="match status" value="1"/>
</dbReference>
<dbReference type="CDD" id="cd19152">
    <property type="entry name" value="AKR_AKR15A"/>
    <property type="match status" value="1"/>
</dbReference>
<dbReference type="Proteomes" id="UP000010467">
    <property type="component" value="Chromosome"/>
</dbReference>
<evidence type="ECO:0000313" key="3">
    <source>
        <dbReference type="Proteomes" id="UP000010467"/>
    </source>
</evidence>
<reference evidence="3" key="1">
    <citation type="submission" date="2012-03" db="EMBL/GenBank/DDBJ databases">
        <title>Complete sequence of chromosome of Deinococcus peraridilitoris DSM 19664.</title>
        <authorList>
            <person name="Lucas S."/>
            <person name="Copeland A."/>
            <person name="Lapidus A."/>
            <person name="Glavina del Rio T."/>
            <person name="Dalin E."/>
            <person name="Tice H."/>
            <person name="Bruce D."/>
            <person name="Goodwin L."/>
            <person name="Pitluck S."/>
            <person name="Peters L."/>
            <person name="Mikhailova N."/>
            <person name="Lu M."/>
            <person name="Kyrpides N."/>
            <person name="Mavromatis K."/>
            <person name="Ivanova N."/>
            <person name="Brettin T."/>
            <person name="Detter J.C."/>
            <person name="Han C."/>
            <person name="Larimer F."/>
            <person name="Land M."/>
            <person name="Hauser L."/>
            <person name="Markowitz V."/>
            <person name="Cheng J.-F."/>
            <person name="Hugenholtz P."/>
            <person name="Woyke T."/>
            <person name="Wu D."/>
            <person name="Pukall R."/>
            <person name="Steenblock K."/>
            <person name="Brambilla E."/>
            <person name="Klenk H.-P."/>
            <person name="Eisen J.A."/>
        </authorList>
    </citation>
    <scope>NUCLEOTIDE SEQUENCE [LARGE SCALE GENOMIC DNA]</scope>
    <source>
        <strain evidence="3">DSM 19664 / LMG 22246 / CIP 109416 / KR-200</strain>
    </source>
</reference>
<sequence length="339" mass="36831">MNSPYAPRTLSRSKLSLPSLGFGTAPLGGLHEAVPDTQARDVLQSSWQLGFRYYDTAPLYGYGLAEERLGALLQDHSDFIVSSKVGRVLRPDIPPHPTQLESDGSFGFKSTSKLNVEYDYSYDGVLRSFEDSLRRLQVARIDLLFIHDPDAVGVGVGELMRGAYRALHELREQGMVTAIGAGMNQWQMPAELLKAGEFDVFLLAGRYTLFEQDSLHGFMDRCQERGIGVVIGGVYNSGLLAAAQPGATYNYSPASPETLQRAQAIDAVCARHAVSLKQAALHFPFGHPAVTSVLVASRHAGHVLENTTLLQQTVPAELWQDLKHEGLLGAHVPVPAPGA</sequence>
<protein>
    <submittedName>
        <fullName evidence="2">Putative oxidoreductase, aryl-alcohol dehydrogenase like protein</fullName>
    </submittedName>
</protein>
<proteinExistence type="predicted"/>
<evidence type="ECO:0000313" key="2">
    <source>
        <dbReference type="EMBL" id="AFZ67618.1"/>
    </source>
</evidence>
<dbReference type="PANTHER" id="PTHR42686:SF1">
    <property type="entry name" value="GH17980P-RELATED"/>
    <property type="match status" value="1"/>
</dbReference>
<evidence type="ECO:0000259" key="1">
    <source>
        <dbReference type="Pfam" id="PF00248"/>
    </source>
</evidence>
<feature type="domain" description="NADP-dependent oxidoreductase" evidence="1">
    <location>
        <begin position="20"/>
        <end position="322"/>
    </location>
</feature>
<gene>
    <name evidence="2" type="ordered locus">Deipe_2128</name>
</gene>
<dbReference type="HOGENOM" id="CLU_023205_5_0_0"/>
<dbReference type="InterPro" id="IPR036812">
    <property type="entry name" value="NAD(P)_OxRdtase_dom_sf"/>
</dbReference>
<name>L0A169_DEIPD</name>
<dbReference type="Pfam" id="PF00248">
    <property type="entry name" value="Aldo_ket_red"/>
    <property type="match status" value="1"/>
</dbReference>
<dbReference type="STRING" id="937777.Deipe_2128"/>
<organism evidence="2 3">
    <name type="scientific">Deinococcus peraridilitoris (strain DSM 19664 / LMG 22246 / CIP 109416 / KR-200)</name>
    <dbReference type="NCBI Taxonomy" id="937777"/>
    <lineage>
        <taxon>Bacteria</taxon>
        <taxon>Thermotogati</taxon>
        <taxon>Deinococcota</taxon>
        <taxon>Deinococci</taxon>
        <taxon>Deinococcales</taxon>
        <taxon>Deinococcaceae</taxon>
        <taxon>Deinococcus</taxon>
    </lineage>
</organism>
<dbReference type="PATRIC" id="fig|937777.3.peg.2133"/>
<dbReference type="eggNOG" id="COG0667">
    <property type="taxonomic scope" value="Bacteria"/>
</dbReference>
<dbReference type="InterPro" id="IPR023210">
    <property type="entry name" value="NADP_OxRdtase_dom"/>
</dbReference>
<dbReference type="RefSeq" id="WP_015235923.1">
    <property type="nucleotide sequence ID" value="NC_019793.1"/>
</dbReference>
<dbReference type="AlphaFoldDB" id="L0A169"/>